<dbReference type="GO" id="GO:0004803">
    <property type="term" value="F:transposase activity"/>
    <property type="evidence" value="ECO:0007669"/>
    <property type="project" value="InterPro"/>
</dbReference>
<protein>
    <submittedName>
        <fullName evidence="2">Transposase, IS4 family</fullName>
    </submittedName>
</protein>
<dbReference type="PANTHER" id="PTHR30007">
    <property type="entry name" value="PHP DOMAIN PROTEIN"/>
    <property type="match status" value="1"/>
</dbReference>
<feature type="domain" description="Transposase IS4-like" evidence="1">
    <location>
        <begin position="20"/>
        <end position="162"/>
    </location>
</feature>
<gene>
    <name evidence="2" type="ORF">SAMN06265795_10737</name>
</gene>
<dbReference type="PANTHER" id="PTHR30007:SF1">
    <property type="entry name" value="BLR1914 PROTEIN"/>
    <property type="match status" value="1"/>
</dbReference>
<dbReference type="Pfam" id="PF01609">
    <property type="entry name" value="DDE_Tnp_1"/>
    <property type="match status" value="1"/>
</dbReference>
<proteinExistence type="predicted"/>
<dbReference type="GO" id="GO:0003677">
    <property type="term" value="F:DNA binding"/>
    <property type="evidence" value="ECO:0007669"/>
    <property type="project" value="InterPro"/>
</dbReference>
<dbReference type="Proteomes" id="UP000198284">
    <property type="component" value="Unassembled WGS sequence"/>
</dbReference>
<dbReference type="AlphaFoldDB" id="A0A239HKG0"/>
<keyword evidence="3" id="KW-1185">Reference proteome</keyword>
<name>A0A239HKG0_9BURK</name>
<sequence length="185" mass="21451">MPTGSTSLASLPTARRCEPYMAEKKTGPNPTDRRKTGSKHHLLVDANGTPLNIILTGANWHDSTQLMPLLDTMPAVAGRRGRPLRKPKCVQADRAYDCERYRCLLRERRIVPQLPKRGTEHGSHLGVTRWVVERTFAWLHQFRRLRIQYERRADMHEALMRLGSAIICWRTLHQPFRNPFLFPFC</sequence>
<evidence type="ECO:0000313" key="3">
    <source>
        <dbReference type="Proteomes" id="UP000198284"/>
    </source>
</evidence>
<evidence type="ECO:0000313" key="2">
    <source>
        <dbReference type="EMBL" id="SNS81837.1"/>
    </source>
</evidence>
<accession>A0A239HKG0</accession>
<dbReference type="EMBL" id="FZOT01000007">
    <property type="protein sequence ID" value="SNS81837.1"/>
    <property type="molecule type" value="Genomic_DNA"/>
</dbReference>
<organism evidence="2 3">
    <name type="scientific">Noviherbaspirillum humi</name>
    <dbReference type="NCBI Taxonomy" id="1688639"/>
    <lineage>
        <taxon>Bacteria</taxon>
        <taxon>Pseudomonadati</taxon>
        <taxon>Pseudomonadota</taxon>
        <taxon>Betaproteobacteria</taxon>
        <taxon>Burkholderiales</taxon>
        <taxon>Oxalobacteraceae</taxon>
        <taxon>Noviherbaspirillum</taxon>
    </lineage>
</organism>
<dbReference type="GO" id="GO:0006313">
    <property type="term" value="P:DNA transposition"/>
    <property type="evidence" value="ECO:0007669"/>
    <property type="project" value="InterPro"/>
</dbReference>
<reference evidence="2 3" key="1">
    <citation type="submission" date="2017-06" db="EMBL/GenBank/DDBJ databases">
        <authorList>
            <person name="Kim H.J."/>
            <person name="Triplett B.A."/>
        </authorList>
    </citation>
    <scope>NUCLEOTIDE SEQUENCE [LARGE SCALE GENOMIC DNA]</scope>
    <source>
        <strain evidence="2 3">U15</strain>
    </source>
</reference>
<dbReference type="InterPro" id="IPR002559">
    <property type="entry name" value="Transposase_11"/>
</dbReference>
<dbReference type="NCBIfam" id="NF033580">
    <property type="entry name" value="transpos_IS5_3"/>
    <property type="match status" value="1"/>
</dbReference>
<evidence type="ECO:0000259" key="1">
    <source>
        <dbReference type="Pfam" id="PF01609"/>
    </source>
</evidence>